<organism evidence="2 3">
    <name type="scientific">Steinernema hermaphroditum</name>
    <dbReference type="NCBI Taxonomy" id="289476"/>
    <lineage>
        <taxon>Eukaryota</taxon>
        <taxon>Metazoa</taxon>
        <taxon>Ecdysozoa</taxon>
        <taxon>Nematoda</taxon>
        <taxon>Chromadorea</taxon>
        <taxon>Rhabditida</taxon>
        <taxon>Tylenchina</taxon>
        <taxon>Panagrolaimomorpha</taxon>
        <taxon>Strongyloidoidea</taxon>
        <taxon>Steinernematidae</taxon>
        <taxon>Steinernema</taxon>
    </lineage>
</organism>
<accession>A0AA39H7Q0</accession>
<gene>
    <name evidence="2" type="ORF">QR680_003021</name>
</gene>
<evidence type="ECO:0000256" key="1">
    <source>
        <dbReference type="SAM" id="MobiDB-lite"/>
    </source>
</evidence>
<comment type="caution">
    <text evidence="2">The sequence shown here is derived from an EMBL/GenBank/DDBJ whole genome shotgun (WGS) entry which is preliminary data.</text>
</comment>
<sequence>MMAYYDSDDDEGESMMFVPDSAAKPEKEERLHSAGQGSNPMNTTKRREKERLTAEINYHKANKSIRRTEQTYRVNYRDLRIPLDERGPARKRIVVDSCEQDIAEASGESDEKQRGKKLYVPRKRRRIDEDSDDEEPYLTEGGYLCNHENWTFFDADVHMDPKDFFVFWTRKERDVPQKAVKRRLFTNNILGGNELMLKDFGILRNDDINVRSERRPGEIIYGPLNQPTTGSVGAHVQDGVISLVEQPSKGKLTEIKVLKEQLDLLMHVNSVDRTNEEHYLAIIELEKQILEKQRFVFTAKEYADVIRSYNERNRTLRKNFAKYCPTNVEAVVGCIELLTSSGYPENQLIVREVESLISDIADEVGCTERYLRCLRKNVFLRMSRSQEEYIRNLDNSIINPLTTSTIEGTEEFIAEMILHRAQILFDAGDIPAVVAMIQVVAEMTYSIPNFKKGVSIEDFRDYFDHFWTIGYPRRCDVNPEYMGAIFYDYKPGFLNYMHAVEATDGVVYNSDGPEKLYAMLMAKIDKGKSAIRRQFSKRNPESDVWMALEENYVKQLWMPLVDYAELPLPHGLLQKAKVPYEKIESIVYKFKNPEIASKLVLDIFALFGVVPPSSSDSIGSIIKQFGTLEAPSIAAELDGFVDWSARVLGVLGNTNDGCDIFMYTAASTKISMMSSFNELKEYVGEEDDICDRADIITCAAIDNVFNEFDSEAFKKRTGMYDTTYYKISQIIKAIGGETGCFSLDGDLPSIYSLRYHSRLLSVCPNDDQKYRRCVMTRRDVYNRVLGGLLRRQISRQRKLSARNIKLGYREMQHFLEKYLCGCQEQRTGHALGEPGTYIAFMLSTLVYFRKLSYPALYTYINDQKEDFPELFDTVLFDELMAQFLWKRQGVKLVRKDYNEAWVYTVNALKKYPTSVSLMKLLVDNGARQFEVLRQIVSTHADPLVLFTRDCAKLYAIALWRKRDGIDFTHDRMGRLMTRNVMHRMMKNSSSASSVFVRVWISYKRQLVRMAAEEEARGTVVLKESPLSVKDFEEHIKMFPLSRLLMFDYMKYNKEFATTALARIFDQKHLFHFTDLKEAKRMRQNCKADNRFIWSWKAPFSERARVGTQAMEFAKKDEWKGEWKDEWKGEWKNEWKEQCKNEWKTECKNEEQFECKPEFQMSIATVKPKKEEEMEAE</sequence>
<evidence type="ECO:0000313" key="2">
    <source>
        <dbReference type="EMBL" id="KAK0399387.1"/>
    </source>
</evidence>
<reference evidence="2" key="1">
    <citation type="submission" date="2023-06" db="EMBL/GenBank/DDBJ databases">
        <title>Genomic analysis of the entomopathogenic nematode Steinernema hermaphroditum.</title>
        <authorList>
            <person name="Schwarz E.M."/>
            <person name="Heppert J.K."/>
            <person name="Baniya A."/>
            <person name="Schwartz H.T."/>
            <person name="Tan C.-H."/>
            <person name="Antoshechkin I."/>
            <person name="Sternberg P.W."/>
            <person name="Goodrich-Blair H."/>
            <person name="Dillman A.R."/>
        </authorList>
    </citation>
    <scope>NUCLEOTIDE SEQUENCE</scope>
    <source>
        <strain evidence="2">PS9179</strain>
        <tissue evidence="2">Whole animal</tissue>
    </source>
</reference>
<protein>
    <submittedName>
        <fullName evidence="2">Uncharacterized protein</fullName>
    </submittedName>
</protein>
<feature type="compositionally biased region" description="Acidic residues" evidence="1">
    <location>
        <begin position="1"/>
        <end position="13"/>
    </location>
</feature>
<name>A0AA39H7Q0_9BILA</name>
<proteinExistence type="predicted"/>
<dbReference type="EMBL" id="JAUCMV010000005">
    <property type="protein sequence ID" value="KAK0399387.1"/>
    <property type="molecule type" value="Genomic_DNA"/>
</dbReference>
<feature type="compositionally biased region" description="Basic and acidic residues" evidence="1">
    <location>
        <begin position="23"/>
        <end position="32"/>
    </location>
</feature>
<dbReference type="Proteomes" id="UP001175271">
    <property type="component" value="Unassembled WGS sequence"/>
</dbReference>
<evidence type="ECO:0000313" key="3">
    <source>
        <dbReference type="Proteomes" id="UP001175271"/>
    </source>
</evidence>
<keyword evidence="3" id="KW-1185">Reference proteome</keyword>
<dbReference type="AlphaFoldDB" id="A0AA39H7Q0"/>
<feature type="region of interest" description="Disordered" evidence="1">
    <location>
        <begin position="1"/>
        <end position="47"/>
    </location>
</feature>